<dbReference type="InParanoid" id="W2S0D0"/>
<dbReference type="InterPro" id="IPR027417">
    <property type="entry name" value="P-loop_NTPase"/>
</dbReference>
<reference evidence="1 2" key="1">
    <citation type="submission" date="2013-03" db="EMBL/GenBank/DDBJ databases">
        <title>The Genome Sequence of Phialophora europaea CBS 101466.</title>
        <authorList>
            <consortium name="The Broad Institute Genomics Platform"/>
            <person name="Cuomo C."/>
            <person name="de Hoog S."/>
            <person name="Gorbushina A."/>
            <person name="Walker B."/>
            <person name="Young S.K."/>
            <person name="Zeng Q."/>
            <person name="Gargeya S."/>
            <person name="Fitzgerald M."/>
            <person name="Haas B."/>
            <person name="Abouelleil A."/>
            <person name="Allen A.W."/>
            <person name="Alvarado L."/>
            <person name="Arachchi H.M."/>
            <person name="Berlin A.M."/>
            <person name="Chapman S.B."/>
            <person name="Gainer-Dewar J."/>
            <person name="Goldberg J."/>
            <person name="Griggs A."/>
            <person name="Gujja S."/>
            <person name="Hansen M."/>
            <person name="Howarth C."/>
            <person name="Imamovic A."/>
            <person name="Ireland A."/>
            <person name="Larimer J."/>
            <person name="McCowan C."/>
            <person name="Murphy C."/>
            <person name="Pearson M."/>
            <person name="Poon T.W."/>
            <person name="Priest M."/>
            <person name="Roberts A."/>
            <person name="Saif S."/>
            <person name="Shea T."/>
            <person name="Sisk P."/>
            <person name="Sykes S."/>
            <person name="Wortman J."/>
            <person name="Nusbaum C."/>
            <person name="Birren B."/>
        </authorList>
    </citation>
    <scope>NUCLEOTIDE SEQUENCE [LARGE SCALE GENOMIC DNA]</scope>
    <source>
        <strain evidence="1 2">CBS 101466</strain>
    </source>
</reference>
<dbReference type="Proteomes" id="UP000030752">
    <property type="component" value="Unassembled WGS sequence"/>
</dbReference>
<gene>
    <name evidence="1" type="ORF">HMPREF1541_04137</name>
</gene>
<dbReference type="eggNOG" id="ENOG502RY50">
    <property type="taxonomic scope" value="Eukaryota"/>
</dbReference>
<name>W2S0D0_CYPE1</name>
<sequence length="300" mass="34829">MPLYPSYDSAIWQMVEWWYRIPEPPPRTRDPAKPLQVIAVGFSRAGTESLQHALTKLGYDYCYHGWDMLLEEPQYSQAWTRLARKKWHSKTGDCRISAAEFDGIIGHAVAVVDVPASCFAAELIEAYPEAKVICNQRRDVDKWYASAVKHIVEEVNESRFMYFLTWFDAEFFWKWTSFERYLLPRSFHATDSSLGSGIRSQGKRVQREHMNAVRGQLYHRGETHRLLDWYLEDGWEPLCKFLGKPVPQEPFPRTNDAKGFEGRVESIVSKGLVRAVTNASLFFGGVALCTSASIWWRWYR</sequence>
<dbReference type="GeneID" id="19971476"/>
<dbReference type="RefSeq" id="XP_008716705.1">
    <property type="nucleotide sequence ID" value="XM_008718483.1"/>
</dbReference>
<accession>W2S0D0</accession>
<protein>
    <recommendedName>
        <fullName evidence="3">P-loop containing nucleoside triphosphate hydrolase protein</fullName>
    </recommendedName>
</protein>
<dbReference type="OrthoDB" id="4157235at2759"/>
<evidence type="ECO:0008006" key="3">
    <source>
        <dbReference type="Google" id="ProtNLM"/>
    </source>
</evidence>
<proteinExistence type="predicted"/>
<dbReference type="InterPro" id="IPR040632">
    <property type="entry name" value="Sulfotransfer_4"/>
</dbReference>
<keyword evidence="2" id="KW-1185">Reference proteome</keyword>
<dbReference type="VEuPathDB" id="FungiDB:HMPREF1541_04137"/>
<dbReference type="HOGENOM" id="CLU_061199_1_0_1"/>
<evidence type="ECO:0000313" key="2">
    <source>
        <dbReference type="Proteomes" id="UP000030752"/>
    </source>
</evidence>
<dbReference type="PANTHER" id="PTHR36978">
    <property type="entry name" value="P-LOOP CONTAINING NUCLEOTIDE TRIPHOSPHATE HYDROLASE"/>
    <property type="match status" value="1"/>
</dbReference>
<dbReference type="Gene3D" id="3.40.50.300">
    <property type="entry name" value="P-loop containing nucleotide triphosphate hydrolases"/>
    <property type="match status" value="1"/>
</dbReference>
<dbReference type="EMBL" id="KB822719">
    <property type="protein sequence ID" value="ETN42196.1"/>
    <property type="molecule type" value="Genomic_DNA"/>
</dbReference>
<dbReference type="Pfam" id="PF17784">
    <property type="entry name" value="Sulfotransfer_4"/>
    <property type="match status" value="1"/>
</dbReference>
<dbReference type="SUPFAM" id="SSF52540">
    <property type="entry name" value="P-loop containing nucleoside triphosphate hydrolases"/>
    <property type="match status" value="1"/>
</dbReference>
<dbReference type="AlphaFoldDB" id="W2S0D0"/>
<evidence type="ECO:0000313" key="1">
    <source>
        <dbReference type="EMBL" id="ETN42196.1"/>
    </source>
</evidence>
<organism evidence="1 2">
    <name type="scientific">Cyphellophora europaea (strain CBS 101466)</name>
    <name type="common">Phialophora europaea</name>
    <dbReference type="NCBI Taxonomy" id="1220924"/>
    <lineage>
        <taxon>Eukaryota</taxon>
        <taxon>Fungi</taxon>
        <taxon>Dikarya</taxon>
        <taxon>Ascomycota</taxon>
        <taxon>Pezizomycotina</taxon>
        <taxon>Eurotiomycetes</taxon>
        <taxon>Chaetothyriomycetidae</taxon>
        <taxon>Chaetothyriales</taxon>
        <taxon>Cyphellophoraceae</taxon>
        <taxon>Cyphellophora</taxon>
    </lineage>
</organism>
<dbReference type="PANTHER" id="PTHR36978:SF8">
    <property type="entry name" value="NAD DEPENDENT EPIMERASE_DEHYDRATASE"/>
    <property type="match status" value="1"/>
</dbReference>
<dbReference type="STRING" id="1220924.W2S0D0"/>